<protein>
    <recommendedName>
        <fullName evidence="1">Outer membrane protein beta-barrel domain-containing protein</fullName>
    </recommendedName>
</protein>
<evidence type="ECO:0000259" key="1">
    <source>
        <dbReference type="Pfam" id="PF13568"/>
    </source>
</evidence>
<dbReference type="InterPro" id="IPR025665">
    <property type="entry name" value="Beta-barrel_OMP_2"/>
</dbReference>
<dbReference type="Pfam" id="PF13568">
    <property type="entry name" value="OMP_b-brl_2"/>
    <property type="match status" value="1"/>
</dbReference>
<organism evidence="2 3">
    <name type="scientific">Chitinophaga caeni</name>
    <dbReference type="NCBI Taxonomy" id="2029983"/>
    <lineage>
        <taxon>Bacteria</taxon>
        <taxon>Pseudomonadati</taxon>
        <taxon>Bacteroidota</taxon>
        <taxon>Chitinophagia</taxon>
        <taxon>Chitinophagales</taxon>
        <taxon>Chitinophagaceae</taxon>
        <taxon>Chitinophaga</taxon>
    </lineage>
</organism>
<evidence type="ECO:0000313" key="2">
    <source>
        <dbReference type="EMBL" id="ATL49075.1"/>
    </source>
</evidence>
<proteinExistence type="predicted"/>
<feature type="domain" description="Outer membrane protein beta-barrel" evidence="1">
    <location>
        <begin position="38"/>
        <end position="206"/>
    </location>
</feature>
<dbReference type="KEGG" id="cbae:COR50_18920"/>
<keyword evidence="3" id="KW-1185">Reference proteome</keyword>
<dbReference type="EMBL" id="CP023777">
    <property type="protein sequence ID" value="ATL49075.1"/>
    <property type="molecule type" value="Genomic_DNA"/>
</dbReference>
<dbReference type="AlphaFoldDB" id="A0A291QYQ4"/>
<accession>A0A291QYQ4</accession>
<evidence type="ECO:0000313" key="3">
    <source>
        <dbReference type="Proteomes" id="UP000220133"/>
    </source>
</evidence>
<sequence length="230" mass="25664">MIKWKYGLLLIVASIFCSESKGQALIALLLGNKVKNDKIHVGIYLGASTSWIANAPGQTPRIGFAIGAYTTYAWKENWEIAIDIVMKSPKGGKKLGYGDSFTVPTDSIFHGEEFNRLQTYLSFAPLIRYKWNPSWGLALGPYFAARIKSKDVYTIHDDKVDQSYTYNSKSDTHLVDVGLSFDMQYVLMKGKGIRINAGFNLGLTNFYKDKAKTAYQRQVLLGVGIPIGQK</sequence>
<dbReference type="RefSeq" id="WP_098195443.1">
    <property type="nucleotide sequence ID" value="NZ_CP023777.1"/>
</dbReference>
<gene>
    <name evidence="2" type="ORF">COR50_18920</name>
</gene>
<reference evidence="2 3" key="1">
    <citation type="submission" date="2017-10" db="EMBL/GenBank/DDBJ databases">
        <title>Paenichitinophaga pekingensis gen. nov., sp. nov., isolated from activated sludge.</title>
        <authorList>
            <person name="Jin D."/>
            <person name="Kong X."/>
            <person name="Deng Y."/>
            <person name="Bai Z."/>
        </authorList>
    </citation>
    <scope>NUCLEOTIDE SEQUENCE [LARGE SCALE GENOMIC DNA]</scope>
    <source>
        <strain evidence="2 3">13</strain>
    </source>
</reference>
<dbReference type="Proteomes" id="UP000220133">
    <property type="component" value="Chromosome"/>
</dbReference>
<name>A0A291QYQ4_9BACT</name>
<dbReference type="OrthoDB" id="947434at2"/>